<dbReference type="Proteomes" id="UP000886069">
    <property type="component" value="Unassembled WGS sequence"/>
</dbReference>
<organism evidence="3">
    <name type="scientific">Eiseniibacteriota bacterium</name>
    <dbReference type="NCBI Taxonomy" id="2212470"/>
    <lineage>
        <taxon>Bacteria</taxon>
        <taxon>Candidatus Eiseniibacteriota</taxon>
    </lineage>
</organism>
<feature type="transmembrane region" description="Helical" evidence="2">
    <location>
        <begin position="13"/>
        <end position="34"/>
    </location>
</feature>
<name>A0A7V2F4Z7_UNCEI</name>
<evidence type="ECO:0000256" key="1">
    <source>
        <dbReference type="SAM" id="MobiDB-lite"/>
    </source>
</evidence>
<dbReference type="EMBL" id="DSEC01000516">
    <property type="protein sequence ID" value="HER44236.1"/>
    <property type="molecule type" value="Genomic_DNA"/>
</dbReference>
<sequence>MTLAKGIRKTLKALAWSAAAVAAVPLIATALFFLRPVREKALDEAVSRVRRALPGEISITDSRWPAPGAIEIDGLTWTEGGDTLASLSSLRISVDLYRFFRRDVHVRELIVRGISADIPEIASRFLSPADNAASVDKERGGGGNGRRFPREGSLDGVPSIAVDRMEIYGGRVSAAEGIGLDGLRLRCSLDLRRGSSPTVSIDELTLAPSSSPVSTDSFRLKADLAGPSIRGKGIFVLPHGARTELTYEMRPDSSFALRIVPSGAALSPSDAFVSIEGRAAVDGLKPVSVDLEAQFLTPGIKQLAGLPFLAGALEGIGDLEGVRGVIDGHLDLSPVFSASAGLRLESNSYLDTLYIAGGYRPGTVEVDRVVLRMPGLTLDASGSMMNGRPDLSAYIRADSMAWLSRVMPGTELPDGTSAELRIEAGGPRDDDDIPFLLAGHAASGGSSVDSIRVSGTIPDDRGNPVEADLLVDTYGIRIVTRAAVDLSDGIALALSHPEPAGADTKKVYLAGGIKIDRESGKIVAEDLRADGMFGRLSVSAEMYSSKSGRFEILGDWPAPPPVLKTAVSADSAAWDSITALWAAEGPFEMRIGGTVSGGGRAVTATGSAWLPGPHVFSPILAKGDALEGLGPLALDLNGAWEAGDSGGSIEGRVDLGRTGWIDTALVSFSGSGGNFGVDTLLLVFEGLRMSAQGGISGEDLDCHAEVSLIDSLLIRRLEQIAGRNLSLTLDAECSISGKKDAPSVSIGAGGKLSAGGISIPEFT</sequence>
<feature type="non-terminal residue" evidence="3">
    <location>
        <position position="763"/>
    </location>
</feature>
<proteinExistence type="predicted"/>
<keyword evidence="2" id="KW-0812">Transmembrane</keyword>
<evidence type="ECO:0008006" key="4">
    <source>
        <dbReference type="Google" id="ProtNLM"/>
    </source>
</evidence>
<protein>
    <recommendedName>
        <fullName evidence="4">AsmA family protein</fullName>
    </recommendedName>
</protein>
<comment type="caution">
    <text evidence="3">The sequence shown here is derived from an EMBL/GenBank/DDBJ whole genome shotgun (WGS) entry which is preliminary data.</text>
</comment>
<reference evidence="3" key="1">
    <citation type="journal article" date="2020" name="mSystems">
        <title>Genome- and Community-Level Interaction Insights into Carbon Utilization and Element Cycling Functions of Hydrothermarchaeota in Hydrothermal Sediment.</title>
        <authorList>
            <person name="Zhou Z."/>
            <person name="Liu Y."/>
            <person name="Xu W."/>
            <person name="Pan J."/>
            <person name="Luo Z.H."/>
            <person name="Li M."/>
        </authorList>
    </citation>
    <scope>NUCLEOTIDE SEQUENCE [LARGE SCALE GENOMIC DNA]</scope>
    <source>
        <strain evidence="3">SpSt-1233</strain>
    </source>
</reference>
<evidence type="ECO:0000313" key="3">
    <source>
        <dbReference type="EMBL" id="HER44236.1"/>
    </source>
</evidence>
<gene>
    <name evidence="3" type="ORF">ENO08_07245</name>
</gene>
<feature type="region of interest" description="Disordered" evidence="1">
    <location>
        <begin position="133"/>
        <end position="152"/>
    </location>
</feature>
<dbReference type="AlphaFoldDB" id="A0A7V2F4Z7"/>
<keyword evidence="2" id="KW-0472">Membrane</keyword>
<evidence type="ECO:0000256" key="2">
    <source>
        <dbReference type="SAM" id="Phobius"/>
    </source>
</evidence>
<accession>A0A7V2F4Z7</accession>
<keyword evidence="2" id="KW-1133">Transmembrane helix</keyword>